<dbReference type="EMBL" id="JADNRY010000037">
    <property type="protein sequence ID" value="KAF9070865.1"/>
    <property type="molecule type" value="Genomic_DNA"/>
</dbReference>
<sequence>MKGFQSYPSLGRADRPRKTHKTEEIIALYKKLDIGLRLKLNFRIDKENRKRREKSLEFQLGQAEEDASDIASFVSIATKSLENIRKDPTIFERLKDWLTTETLSFFRLRNEEEEGERHGGRTRDRDEVGERPKKKRKTEKVVLIPRSAGPREIVFDALLYDTIDAFPVFPLFLFTNKNLELINTHMPELKRAKISHIEGKPHVLDLKEIAKWIKEAGGPYCDNQLDFIQWSQAAKNFYNFECSRDEELGKDAPRPLFYVDHFAFFLNQQDSEDYFSYWLNVEIRLRKDHQSKLYAFDIDTYGKEWTLVRAERAADVKYFPLPSLTFSGPSKTQPPKAPALLSVVQTASSLTTQKPFSQGSKEKTAAPCCLGCATRGHKLDAHDDTKHGPFRWAQNIRGVISTPGGKSICWYWNLQGRCRGCDKEHCCTFCGSSSHYAFKWECLTQPSLV</sequence>
<organism evidence="2 3">
    <name type="scientific">Rhodocollybia butyracea</name>
    <dbReference type="NCBI Taxonomy" id="206335"/>
    <lineage>
        <taxon>Eukaryota</taxon>
        <taxon>Fungi</taxon>
        <taxon>Dikarya</taxon>
        <taxon>Basidiomycota</taxon>
        <taxon>Agaricomycotina</taxon>
        <taxon>Agaricomycetes</taxon>
        <taxon>Agaricomycetidae</taxon>
        <taxon>Agaricales</taxon>
        <taxon>Marasmiineae</taxon>
        <taxon>Omphalotaceae</taxon>
        <taxon>Rhodocollybia</taxon>
    </lineage>
</organism>
<protein>
    <submittedName>
        <fullName evidence="2">Uncharacterized protein</fullName>
    </submittedName>
</protein>
<evidence type="ECO:0000256" key="1">
    <source>
        <dbReference type="SAM" id="MobiDB-lite"/>
    </source>
</evidence>
<reference evidence="2" key="1">
    <citation type="submission" date="2020-11" db="EMBL/GenBank/DDBJ databases">
        <authorList>
            <consortium name="DOE Joint Genome Institute"/>
            <person name="Ahrendt S."/>
            <person name="Riley R."/>
            <person name="Andreopoulos W."/>
            <person name="Labutti K."/>
            <person name="Pangilinan J."/>
            <person name="Ruiz-Duenas F.J."/>
            <person name="Barrasa J.M."/>
            <person name="Sanchez-Garcia M."/>
            <person name="Camarero S."/>
            <person name="Miyauchi S."/>
            <person name="Serrano A."/>
            <person name="Linde D."/>
            <person name="Babiker R."/>
            <person name="Drula E."/>
            <person name="Ayuso-Fernandez I."/>
            <person name="Pacheco R."/>
            <person name="Padilla G."/>
            <person name="Ferreira P."/>
            <person name="Barriuso J."/>
            <person name="Kellner H."/>
            <person name="Castanera R."/>
            <person name="Alfaro M."/>
            <person name="Ramirez L."/>
            <person name="Pisabarro A.G."/>
            <person name="Kuo A."/>
            <person name="Tritt A."/>
            <person name="Lipzen A."/>
            <person name="He G."/>
            <person name="Yan M."/>
            <person name="Ng V."/>
            <person name="Cullen D."/>
            <person name="Martin F."/>
            <person name="Rosso M.-N."/>
            <person name="Henrissat B."/>
            <person name="Hibbett D."/>
            <person name="Martinez A.T."/>
            <person name="Grigoriev I.V."/>
        </authorList>
    </citation>
    <scope>NUCLEOTIDE SEQUENCE</scope>
    <source>
        <strain evidence="2">AH 40177</strain>
    </source>
</reference>
<evidence type="ECO:0000313" key="2">
    <source>
        <dbReference type="EMBL" id="KAF9070865.1"/>
    </source>
</evidence>
<gene>
    <name evidence="2" type="ORF">BDP27DRAFT_1506647</name>
</gene>
<accession>A0A9P5PZ59</accession>
<feature type="region of interest" description="Disordered" evidence="1">
    <location>
        <begin position="114"/>
        <end position="134"/>
    </location>
</feature>
<evidence type="ECO:0000313" key="3">
    <source>
        <dbReference type="Proteomes" id="UP000772434"/>
    </source>
</evidence>
<comment type="caution">
    <text evidence="2">The sequence shown here is derived from an EMBL/GenBank/DDBJ whole genome shotgun (WGS) entry which is preliminary data.</text>
</comment>
<keyword evidence="3" id="KW-1185">Reference proteome</keyword>
<proteinExistence type="predicted"/>
<name>A0A9P5PZ59_9AGAR</name>
<dbReference type="AlphaFoldDB" id="A0A9P5PZ59"/>
<dbReference type="OrthoDB" id="3018573at2759"/>
<dbReference type="Proteomes" id="UP000772434">
    <property type="component" value="Unassembled WGS sequence"/>
</dbReference>
<feature type="compositionally biased region" description="Basic and acidic residues" evidence="1">
    <location>
        <begin position="115"/>
        <end position="131"/>
    </location>
</feature>